<evidence type="ECO:0000256" key="5">
    <source>
        <dbReference type="ARBA" id="ARBA00022090"/>
    </source>
</evidence>
<evidence type="ECO:0000256" key="2">
    <source>
        <dbReference type="ARBA" id="ARBA00004249"/>
    </source>
</evidence>
<evidence type="ECO:0000256" key="10">
    <source>
        <dbReference type="ARBA" id="ARBA00022927"/>
    </source>
</evidence>
<dbReference type="PANTHER" id="PTHR30558:SF12">
    <property type="entry name" value="BIOPOLYMER TRANSPORT PROTEIN EXBD"/>
    <property type="match status" value="1"/>
</dbReference>
<evidence type="ECO:0000256" key="4">
    <source>
        <dbReference type="ARBA" id="ARBA00011471"/>
    </source>
</evidence>
<keyword evidence="8" id="KW-0997">Cell inner membrane</keyword>
<evidence type="ECO:0000256" key="3">
    <source>
        <dbReference type="ARBA" id="ARBA00005811"/>
    </source>
</evidence>
<dbReference type="NCBIfam" id="TIGR02804">
    <property type="entry name" value="ExbD_2"/>
    <property type="match status" value="1"/>
</dbReference>
<evidence type="ECO:0000256" key="13">
    <source>
        <dbReference type="RuleBase" id="RU003879"/>
    </source>
</evidence>
<dbReference type="Gene3D" id="3.30.420.270">
    <property type="match status" value="1"/>
</dbReference>
<dbReference type="GO" id="GO:0005886">
    <property type="term" value="C:plasma membrane"/>
    <property type="evidence" value="ECO:0007669"/>
    <property type="project" value="UniProtKB-SubCell"/>
</dbReference>
<keyword evidence="7" id="KW-1003">Cell membrane</keyword>
<comment type="similarity">
    <text evidence="3 13">Belongs to the ExbD/TolR family.</text>
</comment>
<dbReference type="AlphaFoldDB" id="A0A1S6U8H5"/>
<dbReference type="GO" id="GO:0015031">
    <property type="term" value="P:protein transport"/>
    <property type="evidence" value="ECO:0007669"/>
    <property type="project" value="UniProtKB-KW"/>
</dbReference>
<evidence type="ECO:0000256" key="1">
    <source>
        <dbReference type="ARBA" id="ARBA00003540"/>
    </source>
</evidence>
<keyword evidence="6 13" id="KW-0813">Transport</keyword>
<dbReference type="InterPro" id="IPR003400">
    <property type="entry name" value="ExbD"/>
</dbReference>
<organism evidence="14 15">
    <name type="scientific">Campylobacter pinnipediorum subsp. caledonicus</name>
    <dbReference type="NCBI Taxonomy" id="1874362"/>
    <lineage>
        <taxon>Bacteria</taxon>
        <taxon>Pseudomonadati</taxon>
        <taxon>Campylobacterota</taxon>
        <taxon>Epsilonproteobacteria</taxon>
        <taxon>Campylobacterales</taxon>
        <taxon>Campylobacteraceae</taxon>
        <taxon>Campylobacter</taxon>
    </lineage>
</organism>
<dbReference type="PANTHER" id="PTHR30558">
    <property type="entry name" value="EXBD MEMBRANE COMPONENT OF PMF-DRIVEN MACROMOLECULE IMPORT SYSTEM"/>
    <property type="match status" value="1"/>
</dbReference>
<accession>A0A1S6U8H5</accession>
<evidence type="ECO:0000256" key="6">
    <source>
        <dbReference type="ARBA" id="ARBA00022448"/>
    </source>
</evidence>
<keyword evidence="15" id="KW-1185">Reference proteome</keyword>
<dbReference type="KEGG" id="cpin:CPIN18020_1153"/>
<evidence type="ECO:0000256" key="12">
    <source>
        <dbReference type="ARBA" id="ARBA00023136"/>
    </source>
</evidence>
<dbReference type="Proteomes" id="UP000190868">
    <property type="component" value="Chromosome"/>
</dbReference>
<dbReference type="Pfam" id="PF02472">
    <property type="entry name" value="ExbD"/>
    <property type="match status" value="1"/>
</dbReference>
<reference evidence="15" key="1">
    <citation type="submission" date="2016-09" db="EMBL/GenBank/DDBJ databases">
        <title>Comparative genomics of the Campylobacter concisus group.</title>
        <authorList>
            <person name="Miller W.G."/>
            <person name="Yee E."/>
            <person name="Chapman M.H."/>
            <person name="Huynh S."/>
            <person name="Bono J.L."/>
            <person name="On S.L.W."/>
            <person name="StLeger J."/>
            <person name="Foster G."/>
            <person name="Parker C.T."/>
        </authorList>
    </citation>
    <scope>NUCLEOTIDE SEQUENCE [LARGE SCALE GENOMIC DNA]</scope>
    <source>
        <strain evidence="15">RM18021</strain>
    </source>
</reference>
<comment type="function">
    <text evidence="1">Involved in the TonB-dependent energy-dependent transport of various receptor-bound substrates.</text>
</comment>
<gene>
    <name evidence="14" type="primary">exbD</name>
    <name evidence="14" type="ORF">CPIN18021_1202</name>
</gene>
<keyword evidence="9 13" id="KW-0812">Transmembrane</keyword>
<evidence type="ECO:0000256" key="11">
    <source>
        <dbReference type="ARBA" id="ARBA00022989"/>
    </source>
</evidence>
<dbReference type="GO" id="GO:0022857">
    <property type="term" value="F:transmembrane transporter activity"/>
    <property type="evidence" value="ECO:0007669"/>
    <property type="project" value="InterPro"/>
</dbReference>
<comment type="subcellular location">
    <subcellularLocation>
        <location evidence="2">Cell inner membrane</location>
        <topology evidence="2">Single-pass type II membrane protein</topology>
    </subcellularLocation>
    <subcellularLocation>
        <location evidence="13">Cell membrane</location>
        <topology evidence="13">Single-pass type II membrane protein</topology>
    </subcellularLocation>
</comment>
<evidence type="ECO:0000313" key="15">
    <source>
        <dbReference type="Proteomes" id="UP000190868"/>
    </source>
</evidence>
<comment type="subunit">
    <text evidence="4">The accessory proteins ExbB and ExbD seem to form a complex with TonB.</text>
</comment>
<evidence type="ECO:0000256" key="8">
    <source>
        <dbReference type="ARBA" id="ARBA00022519"/>
    </source>
</evidence>
<sequence>MSLPKKEGLNVIPLIDIMLVLLAIVLSISTFIAQGNIPVDLPSSESATQNKEDNKITVTINKDNEFFIEDEKIAEDELQQRLNEIDQKTLIQLKSDKESKFEMFVKIIDILKEKNHENFAITTLKE</sequence>
<keyword evidence="10 13" id="KW-0653">Protein transport</keyword>
<name>A0A1S6U8H5_9BACT</name>
<evidence type="ECO:0000256" key="9">
    <source>
        <dbReference type="ARBA" id="ARBA00022692"/>
    </source>
</evidence>
<evidence type="ECO:0000256" key="7">
    <source>
        <dbReference type="ARBA" id="ARBA00022475"/>
    </source>
</evidence>
<dbReference type="EMBL" id="CP017258">
    <property type="protein sequence ID" value="AQW87999.1"/>
    <property type="molecule type" value="Genomic_DNA"/>
</dbReference>
<evidence type="ECO:0000313" key="14">
    <source>
        <dbReference type="EMBL" id="AQW87999.1"/>
    </source>
</evidence>
<proteinExistence type="inferred from homology"/>
<keyword evidence="12" id="KW-0472">Membrane</keyword>
<keyword evidence="11" id="KW-1133">Transmembrane helix</keyword>
<dbReference type="InterPro" id="IPR014171">
    <property type="entry name" value="TonB_ExbD_2"/>
</dbReference>
<protein>
    <recommendedName>
        <fullName evidence="5">Biopolymer transport protein ExbD</fullName>
    </recommendedName>
</protein>